<dbReference type="RefSeq" id="WP_326928064.1">
    <property type="nucleotide sequence ID" value="NZ_CP123443.1"/>
</dbReference>
<proteinExistence type="predicted"/>
<organism evidence="1 2">
    <name type="scientific">Candidatus Haliotispira prima</name>
    <dbReference type="NCBI Taxonomy" id="3034016"/>
    <lineage>
        <taxon>Bacteria</taxon>
        <taxon>Pseudomonadati</taxon>
        <taxon>Spirochaetota</taxon>
        <taxon>Spirochaetia</taxon>
        <taxon>Spirochaetales</taxon>
        <taxon>Spirochaetaceae</taxon>
        <taxon>Candidatus Haliotispira</taxon>
    </lineage>
</organism>
<sequence length="217" mass="23746">MAFIVHAADETAPTYADVETNIALQSRSVTSGTHYFYTAMHHGSNQALSGNIAAAVAGDYLTAGTAYKAYLFQDKNLTSTLNFSTLALPPAADWDESKDFIDGTFPYREGIYQINAQEGTLVLMPVYWKELISQQGVHTFSPDKVFVSACVLPSLGSVCLPDGGYTAEQSFEHTTVAADTYLRFSFGIQQLTTMNKGSWTFRDGAVGRKRLVTMNIH</sequence>
<protein>
    <submittedName>
        <fullName evidence="1">Uncharacterized protein</fullName>
    </submittedName>
</protein>
<evidence type="ECO:0000313" key="2">
    <source>
        <dbReference type="Proteomes" id="UP001228690"/>
    </source>
</evidence>
<evidence type="ECO:0000313" key="1">
    <source>
        <dbReference type="EMBL" id="WGK69869.1"/>
    </source>
</evidence>
<keyword evidence="2" id="KW-1185">Reference proteome</keyword>
<dbReference type="Proteomes" id="UP001228690">
    <property type="component" value="Chromosome"/>
</dbReference>
<gene>
    <name evidence="1" type="ORF">P0082_03145</name>
</gene>
<accession>A0ABY8MIM4</accession>
<reference evidence="1 2" key="1">
    <citation type="submission" date="2023-04" db="EMBL/GenBank/DDBJ databases">
        <title>Spirochaete genome identified in red abalone sample constitutes a novel genus.</title>
        <authorList>
            <person name="Sharma S.P."/>
            <person name="Purcell C.M."/>
            <person name="Hyde J.R."/>
            <person name="Severin A.J."/>
        </authorList>
    </citation>
    <scope>NUCLEOTIDE SEQUENCE [LARGE SCALE GENOMIC DNA]</scope>
    <source>
        <strain evidence="1 2">SP-2023</strain>
    </source>
</reference>
<name>A0ABY8MIM4_9SPIO</name>
<dbReference type="EMBL" id="CP123443">
    <property type="protein sequence ID" value="WGK69869.1"/>
    <property type="molecule type" value="Genomic_DNA"/>
</dbReference>